<dbReference type="GO" id="GO:0002181">
    <property type="term" value="P:cytoplasmic translation"/>
    <property type="evidence" value="ECO:0007669"/>
    <property type="project" value="UniProtKB-ARBA"/>
</dbReference>
<comment type="similarity">
    <text evidence="2">Belongs to the HEATR5 family.</text>
</comment>
<dbReference type="Gene3D" id="2.40.50.740">
    <property type="match status" value="1"/>
</dbReference>
<comment type="caution">
    <text evidence="10">The sequence shown here is derived from an EMBL/GenBank/DDBJ whole genome shotgun (WGS) entry which is preliminary data.</text>
</comment>
<dbReference type="InterPro" id="IPR018199">
    <property type="entry name" value="Ribosomal_eS4_N_CS"/>
</dbReference>
<reference evidence="10 11" key="1">
    <citation type="journal article" date="2020" name="ISME J.">
        <title>Uncovering the hidden diversity of litter-decomposition mechanisms in mushroom-forming fungi.</title>
        <authorList>
            <person name="Floudas D."/>
            <person name="Bentzer J."/>
            <person name="Ahren D."/>
            <person name="Johansson T."/>
            <person name="Persson P."/>
            <person name="Tunlid A."/>
        </authorList>
    </citation>
    <scope>NUCLEOTIDE SEQUENCE [LARGE SCALE GENOMIC DNA]</scope>
    <source>
        <strain evidence="10 11">CBS 291.85</strain>
    </source>
</reference>
<evidence type="ECO:0000256" key="2">
    <source>
        <dbReference type="ARBA" id="ARBA00008304"/>
    </source>
</evidence>
<feature type="region of interest" description="Disordered" evidence="8">
    <location>
        <begin position="1229"/>
        <end position="1254"/>
    </location>
</feature>
<feature type="compositionally biased region" description="Basic and acidic residues" evidence="8">
    <location>
        <begin position="2026"/>
        <end position="2036"/>
    </location>
</feature>
<dbReference type="InterPro" id="IPR013843">
    <property type="entry name" value="Ribosomal_eS4_N"/>
</dbReference>
<evidence type="ECO:0000256" key="1">
    <source>
        <dbReference type="ARBA" id="ARBA00007500"/>
    </source>
</evidence>
<dbReference type="GO" id="GO:0008104">
    <property type="term" value="P:intracellular protein localization"/>
    <property type="evidence" value="ECO:0007669"/>
    <property type="project" value="TreeGrafter"/>
</dbReference>
<dbReference type="Pfam" id="PF00467">
    <property type="entry name" value="KOW"/>
    <property type="match status" value="1"/>
</dbReference>
<dbReference type="Gene3D" id="3.10.290.10">
    <property type="entry name" value="RNA-binding S4 domain"/>
    <property type="match status" value="1"/>
</dbReference>
<protein>
    <recommendedName>
        <fullName evidence="9">RNA-binding S4 domain-containing protein</fullName>
    </recommendedName>
</protein>
<dbReference type="GO" id="GO:0006897">
    <property type="term" value="P:endocytosis"/>
    <property type="evidence" value="ECO:0007669"/>
    <property type="project" value="TreeGrafter"/>
</dbReference>
<dbReference type="InterPro" id="IPR016024">
    <property type="entry name" value="ARM-type_fold"/>
</dbReference>
<evidence type="ECO:0000313" key="10">
    <source>
        <dbReference type="EMBL" id="KAF5355288.1"/>
    </source>
</evidence>
<dbReference type="Gene3D" id="2.30.30.30">
    <property type="match status" value="1"/>
</dbReference>
<dbReference type="InterPro" id="IPR002942">
    <property type="entry name" value="S4_RNA-bd"/>
</dbReference>
<dbReference type="FunFam" id="2.40.50.740:FF:000001">
    <property type="entry name" value="40S ribosomal protein S4"/>
    <property type="match status" value="1"/>
</dbReference>
<dbReference type="GO" id="GO:0005794">
    <property type="term" value="C:Golgi apparatus"/>
    <property type="evidence" value="ECO:0007669"/>
    <property type="project" value="TreeGrafter"/>
</dbReference>
<dbReference type="PANTHER" id="PTHR21663">
    <property type="entry name" value="HYPOTHETICAL HEAT DOMAIN-CONTAINING"/>
    <property type="match status" value="1"/>
</dbReference>
<keyword evidence="3 7" id="KW-0699">rRNA-binding</keyword>
<evidence type="ECO:0000256" key="5">
    <source>
        <dbReference type="ARBA" id="ARBA00022980"/>
    </source>
</evidence>
<dbReference type="HAMAP" id="MF_00485">
    <property type="entry name" value="Ribosomal_eS4"/>
    <property type="match status" value="1"/>
</dbReference>
<dbReference type="SUPFAM" id="SSF48371">
    <property type="entry name" value="ARM repeat"/>
    <property type="match status" value="2"/>
</dbReference>
<dbReference type="Pfam" id="PF25468">
    <property type="entry name" value="HEAT_HEATR5A"/>
    <property type="match status" value="1"/>
</dbReference>
<dbReference type="OrthoDB" id="192608at2759"/>
<comment type="similarity">
    <text evidence="1">Belongs to the eukaryotic ribosomal protein eS4 family.</text>
</comment>
<evidence type="ECO:0000256" key="6">
    <source>
        <dbReference type="ARBA" id="ARBA00023274"/>
    </source>
</evidence>
<accession>A0A8H5G0D8</accession>
<dbReference type="GO" id="GO:0016020">
    <property type="term" value="C:membrane"/>
    <property type="evidence" value="ECO:0007669"/>
    <property type="project" value="TreeGrafter"/>
</dbReference>
<evidence type="ECO:0000256" key="8">
    <source>
        <dbReference type="SAM" id="MobiDB-lite"/>
    </source>
</evidence>
<keyword evidence="4 7" id="KW-0694">RNA-binding</keyword>
<dbReference type="PROSITE" id="PS00528">
    <property type="entry name" value="RIBOSOMAL_S4E"/>
    <property type="match status" value="1"/>
</dbReference>
<dbReference type="Gene3D" id="1.25.10.10">
    <property type="entry name" value="Leucine-rich Repeat Variant"/>
    <property type="match status" value="2"/>
</dbReference>
<organism evidence="10 11">
    <name type="scientific">Tetrapyrgos nigripes</name>
    <dbReference type="NCBI Taxonomy" id="182062"/>
    <lineage>
        <taxon>Eukaryota</taxon>
        <taxon>Fungi</taxon>
        <taxon>Dikarya</taxon>
        <taxon>Basidiomycota</taxon>
        <taxon>Agaricomycotina</taxon>
        <taxon>Agaricomycetes</taxon>
        <taxon>Agaricomycetidae</taxon>
        <taxon>Agaricales</taxon>
        <taxon>Marasmiineae</taxon>
        <taxon>Marasmiaceae</taxon>
        <taxon>Tetrapyrgos</taxon>
    </lineage>
</organism>
<dbReference type="InterPro" id="IPR013845">
    <property type="entry name" value="Ribosomal_eS4_central_region"/>
</dbReference>
<evidence type="ECO:0000259" key="9">
    <source>
        <dbReference type="SMART" id="SM00363"/>
    </source>
</evidence>
<dbReference type="InterPro" id="IPR014722">
    <property type="entry name" value="Rib_uL2_dom2"/>
</dbReference>
<feature type="region of interest" description="Disordered" evidence="8">
    <location>
        <begin position="2022"/>
        <end position="2050"/>
    </location>
</feature>
<dbReference type="Pfam" id="PF25808">
    <property type="entry name" value="TPR_LAA1_C"/>
    <property type="match status" value="1"/>
</dbReference>
<dbReference type="InterPro" id="IPR038237">
    <property type="entry name" value="Ribosomal_eS4_central_sf"/>
</dbReference>
<sequence>MSEPVTIEPFDESELSGENGSMYIFQWLSSTEKRIAEIPVDQLKSQQSELEATLVKIILAPEPYPAPGRALRNVVSRCLTLLYTRAESRSLFDTLQAFMKVTSDFKATDKEVYKIAAFSCVGDLMGVFGAQYMSFVAEIVTVTLRTGRSSNQPLLRYQALLALQKSLTTAKRAVTDSSYKDIVKQMKSALNDKCLPIQRVAASVLTALFTEPDAHIVEKNEVESILLLCIKSLDGADQVTRQSLAQLVGHILSTTQIERVVPVQETAPKNKKGDADPADDDVSSPAAATEVTKPMLTLNEMLNLLSSQFNKPNTSRKTRIGIFDFYVALLNRLGSSFVESNYSLIITHFMTEIVSNPRNNTTRYETLSIRRLMGVILRDLIGVRMLSEQGQIGAIRELANLYLKRWPVMMPGQVAPTSAVLVVVLREVAGLLQQLGNAPPPVQDALADPLMTLLAHPSHSTRVNASWALRCFCYSTPLRLPKTIITVIEMLQRDLTSMLSPASPSDVNSRALGHAYGLAALVSIIREWPLYVSYDVGAKVLDMAIQLLKRAGEHDVKIAGVEVEVSWMLIASLMSLGPNFVRPHLPQLLVLWRNALPKPTSKDTANNAGRTVAEWMFLLHVRESALGAIICFLQHNATLITLDVGRRIASVLSNTLSFANNFITVNVEEPPEMQMSGSKGLSLKAREALLRRRVYQCFSILGFSSLAESTQATLLQSVVSLFASPDGYAGSSVQAAIASSSGSFTSVWHSVDGYAYGVTFTEIVSDTAPASENGDPVARHDPLNRDTVEVAIDELLRKPILGGCEHDPLSLCQARVSTTEYSLVEPPPPYTSVVDSAIELFSLLLPLQDLGSTAKTINQLLESVRSPKLEKNVGRKAAVSVNAAIALVLSLRNATTNHFQKARETFGSSQVTGLLSPFLKDSLVDGDHVLRSTSSESIGRLASLAGTNFLTAQMKTLVDQVVNNRDPYARSGCALAFGAIYDHVGGLAAGPLLKTTVNVLMSLSNDPHPVVHFWALSALARVINAASLAYAPFVSSTLGMLLKVYSMNSHELGGGSLSNANLSGDHPAYPVVCQIIDAVTTVLGPDMQESIRTRALVLNLTHNFFLEDDDSIRVEAIKCFQHFLMFAAEHVNIPDLVNNFRGHLSSPRRPLKVASINALYQLVQKDALAMSKLGGDRLVEDLFGMLDDDSSVEGVRNVISSWLQQTVIHNPSAWIDLCQRIMSRTTASQQVADASNTRDDEGESLNLSSQDGSRGRLTSRWRTQLFALQCLHQICTIVAKSGRREHLDVYFAKKREIPTRGLLVSRVPDLIRMAFTASTAYVTEIRLEGLIVLRDVIQIFAQSPDPAFEDALLLEQHQAPITAALTPAFSADSTPEILASAVHACAVFVGCGVVKDISRMGRILKLLTSALEQSKDSGMVSLGEAGEVSPNASAMLRISILSAWAQLEVASYQQSYLLDVVKPYRATLASMWIAALRDYASIRIDSEFLHDTSSAAVDSSYSNLGKEVLLPYYTSSWTIILQAVAAAMQAKDPFVLAAMDGRDQVNGAVGPAKGPRDEPAAFFFIVFGLVYEALAAASTDSMTNSSTRQASVIAALRTLKSLVRPEYAGKAIMEPAIFDEFISVCYRMAMTESAVVEIHLIEVLTIFAATQDQDASASSLTGTTARSHCLRICAHILRHSMPTGRGPTIQGDISERIKMILAAFQAFTAIAASSNNNLREDVRAVAILLYSEILKDDVSEVDLAGPTFPVLKTLLDLPTASGPDSAERYQKLIHGLLSSCLLHIDEMRGRQGAAITKKVKNNLLAAVLILTVIPTTVKVSDAVIDHCCFLISQKLLETSEVSLTAAHCAKTLIAASASGNVLLRHCVKQLLPALIEYIAKMAPSVSDNSISESHASAIGEIWKAFSAFFTSLGENGRARLLGVLLPTISLLLANSQNTTSALLSQTIKHLLSYATSSPNSFKEAAAKLDPATRELLEQSVRKAVGGAAAAPAQATAKPQISLPRQFYRDLVVFNQLQVKAKSTPKSRVDDESHPQDSARPSNMARGPKKHLKRLAAPSSWMLDKLGGTYAPRPSPGPHRLRESLPLTVFLRNRLKYALTGREVTAIVKQRLIKIDNKVRTDPTYPTGFQDVVSIEKSGEYFRLLYDVKGRFTIHRITAEEATYKLLKVKRVAVGARGVPHIVTHDGRTIRYPDPLIKVNDTVKFDLEQNKITDFVKFDTGNIVMITGGRNMGRAGVIVHRERHLGDIDIVHVKDSLDRTFATRVTNIFVIGEGIKPWISLPKGKGTKLTISEERDVKRKRAAE</sequence>
<dbReference type="Proteomes" id="UP000559256">
    <property type="component" value="Unassembled WGS sequence"/>
</dbReference>
<dbReference type="PROSITE" id="PS50889">
    <property type="entry name" value="S4"/>
    <property type="match status" value="1"/>
</dbReference>
<dbReference type="SMART" id="SM00363">
    <property type="entry name" value="S4"/>
    <property type="match status" value="1"/>
</dbReference>
<dbReference type="Pfam" id="PF20210">
    <property type="entry name" value="Laa1_Sip1_HTR5"/>
    <property type="match status" value="1"/>
</dbReference>
<keyword evidence="6" id="KW-0687">Ribonucleoprotein</keyword>
<dbReference type="Pfam" id="PF08071">
    <property type="entry name" value="RS4NT"/>
    <property type="match status" value="1"/>
</dbReference>
<feature type="domain" description="RNA-binding S4" evidence="9">
    <location>
        <begin position="2084"/>
        <end position="2148"/>
    </location>
</feature>
<dbReference type="CDD" id="cd06087">
    <property type="entry name" value="KOW_RPS4"/>
    <property type="match status" value="1"/>
</dbReference>
<evidence type="ECO:0000256" key="4">
    <source>
        <dbReference type="ARBA" id="ARBA00022884"/>
    </source>
</evidence>
<dbReference type="FunFam" id="3.10.290.10:FF:000002">
    <property type="entry name" value="40S ribosomal protein S4"/>
    <property type="match status" value="1"/>
</dbReference>
<dbReference type="GO" id="GO:0042147">
    <property type="term" value="P:retrograde transport, endosome to Golgi"/>
    <property type="evidence" value="ECO:0007669"/>
    <property type="project" value="TreeGrafter"/>
</dbReference>
<evidence type="ECO:0000256" key="3">
    <source>
        <dbReference type="ARBA" id="ARBA00022730"/>
    </source>
</evidence>
<dbReference type="FunFam" id="2.30.30.30:FF:000005">
    <property type="entry name" value="40S ribosomal protein S4"/>
    <property type="match status" value="1"/>
</dbReference>
<dbReference type="PANTHER" id="PTHR21663:SF0">
    <property type="entry name" value="HEAT REPEAT-CONTAINING PROTEIN 5B"/>
    <property type="match status" value="1"/>
</dbReference>
<dbReference type="InterPro" id="IPR005824">
    <property type="entry name" value="KOW"/>
</dbReference>
<keyword evidence="5" id="KW-0689">Ribosomal protein</keyword>
<feature type="region of interest" description="Disordered" evidence="8">
    <location>
        <begin position="262"/>
        <end position="286"/>
    </location>
</feature>
<dbReference type="InterPro" id="IPR041982">
    <property type="entry name" value="Ribosomal_eS4_KOW"/>
</dbReference>
<dbReference type="GO" id="GO:0022627">
    <property type="term" value="C:cytosolic small ribosomal subunit"/>
    <property type="evidence" value="ECO:0007669"/>
    <property type="project" value="UniProtKB-ARBA"/>
</dbReference>
<dbReference type="InterPro" id="IPR046837">
    <property type="entry name" value="Laa1/Sip1/HEATR5-like_HEAT"/>
</dbReference>
<dbReference type="InterPro" id="IPR011989">
    <property type="entry name" value="ARM-like"/>
</dbReference>
<dbReference type="CDD" id="cd00165">
    <property type="entry name" value="S4"/>
    <property type="match status" value="1"/>
</dbReference>
<gene>
    <name evidence="10" type="ORF">D9758_006105</name>
</gene>
<dbReference type="GO" id="GO:0019843">
    <property type="term" value="F:rRNA binding"/>
    <property type="evidence" value="ECO:0007669"/>
    <property type="project" value="UniProtKB-KW"/>
</dbReference>
<dbReference type="InterPro" id="IPR036986">
    <property type="entry name" value="S4_RNA-bd_sf"/>
</dbReference>
<dbReference type="Pfam" id="PF16121">
    <property type="entry name" value="40S_S4_C"/>
    <property type="match status" value="1"/>
</dbReference>
<dbReference type="InterPro" id="IPR000876">
    <property type="entry name" value="Ribosomal_eS4"/>
</dbReference>
<evidence type="ECO:0000256" key="7">
    <source>
        <dbReference type="PROSITE-ProRule" id="PRU00182"/>
    </source>
</evidence>
<dbReference type="InterPro" id="IPR057981">
    <property type="entry name" value="TPR_LAA1-like_C"/>
</dbReference>
<dbReference type="Pfam" id="PF00900">
    <property type="entry name" value="Ribosomal_S4e"/>
    <property type="match status" value="1"/>
</dbReference>
<dbReference type="InterPro" id="IPR040108">
    <property type="entry name" value="Laa1/Sip1/HEATR5"/>
</dbReference>
<dbReference type="GO" id="GO:0030139">
    <property type="term" value="C:endocytic vesicle"/>
    <property type="evidence" value="ECO:0007669"/>
    <property type="project" value="TreeGrafter"/>
</dbReference>
<keyword evidence="11" id="KW-1185">Reference proteome</keyword>
<name>A0A8H5G0D8_9AGAR</name>
<dbReference type="GO" id="GO:0003735">
    <property type="term" value="F:structural constituent of ribosome"/>
    <property type="evidence" value="ECO:0007669"/>
    <property type="project" value="InterPro"/>
</dbReference>
<evidence type="ECO:0000313" key="11">
    <source>
        <dbReference type="Proteomes" id="UP000559256"/>
    </source>
</evidence>
<dbReference type="EMBL" id="JAACJM010000057">
    <property type="protein sequence ID" value="KAF5355288.1"/>
    <property type="molecule type" value="Genomic_DNA"/>
</dbReference>
<dbReference type="InterPro" id="IPR032277">
    <property type="entry name" value="Ribosomal_eS4_C"/>
</dbReference>
<proteinExistence type="inferred from homology"/>